<dbReference type="Gene3D" id="2.60.40.10">
    <property type="entry name" value="Immunoglobulins"/>
    <property type="match status" value="1"/>
</dbReference>
<gene>
    <name evidence="3" type="ORF">IM676_06275</name>
</gene>
<feature type="non-terminal residue" evidence="3">
    <location>
        <position position="1"/>
    </location>
</feature>
<dbReference type="PANTHER" id="PTHR23303">
    <property type="entry name" value="CARBOXYPEPTIDASE REGULATORY REGION-CONTAINING"/>
    <property type="match status" value="1"/>
</dbReference>
<dbReference type="PANTHER" id="PTHR23303:SF14">
    <property type="entry name" value="BOS COMPLEX SUBUNIT NOMO1-RELATED"/>
    <property type="match status" value="1"/>
</dbReference>
<dbReference type="InterPro" id="IPR013783">
    <property type="entry name" value="Ig-like_fold"/>
</dbReference>
<accession>A0A7S6RFD6</accession>
<dbReference type="RefSeq" id="WP_200989416.1">
    <property type="nucleotide sequence ID" value="NZ_CP063311.1"/>
</dbReference>
<dbReference type="AlphaFoldDB" id="A0A7S6RFD6"/>
<dbReference type="Pfam" id="PF13620">
    <property type="entry name" value="CarboxypepD_reg"/>
    <property type="match status" value="1"/>
</dbReference>
<feature type="compositionally biased region" description="Polar residues" evidence="2">
    <location>
        <begin position="17"/>
        <end position="29"/>
    </location>
</feature>
<dbReference type="SUPFAM" id="SSF49478">
    <property type="entry name" value="Cna protein B-type domain"/>
    <property type="match status" value="2"/>
</dbReference>
<keyword evidence="3" id="KW-0645">Protease</keyword>
<dbReference type="SUPFAM" id="SSF49452">
    <property type="entry name" value="Starch-binding domain-like"/>
    <property type="match status" value="1"/>
</dbReference>
<name>A0A7S6RFD6_9CYAN</name>
<feature type="region of interest" description="Disordered" evidence="2">
    <location>
        <begin position="1"/>
        <end position="62"/>
    </location>
</feature>
<dbReference type="KEGG" id="aee:IM676_06275"/>
<proteinExistence type="predicted"/>
<evidence type="ECO:0000256" key="1">
    <source>
        <dbReference type="ARBA" id="ARBA00022729"/>
    </source>
</evidence>
<evidence type="ECO:0000256" key="2">
    <source>
        <dbReference type="SAM" id="MobiDB-lite"/>
    </source>
</evidence>
<dbReference type="Proteomes" id="UP000593846">
    <property type="component" value="Chromosome"/>
</dbReference>
<keyword evidence="4" id="KW-1185">Reference proteome</keyword>
<keyword evidence="3" id="KW-0378">Hydrolase</keyword>
<dbReference type="GO" id="GO:0030246">
    <property type="term" value="F:carbohydrate binding"/>
    <property type="evidence" value="ECO:0007669"/>
    <property type="project" value="InterPro"/>
</dbReference>
<dbReference type="EMBL" id="CP063311">
    <property type="protein sequence ID" value="QOV23884.1"/>
    <property type="molecule type" value="Genomic_DNA"/>
</dbReference>
<evidence type="ECO:0000313" key="3">
    <source>
        <dbReference type="EMBL" id="QOV23884.1"/>
    </source>
</evidence>
<dbReference type="InterPro" id="IPR051417">
    <property type="entry name" value="SDr/BOS_complex"/>
</dbReference>
<protein>
    <submittedName>
        <fullName evidence="3">Carboxypeptidase regulatory-like domain-containing protein</fullName>
    </submittedName>
</protein>
<sequence>WSESILPSVGTGEDVPQATNSDNITSRNVLPSEGGSGESRTTPTVPPPTKPENFPSDYDPSKPISQDLARLQLLGLSPTRNTNAPEDILPVGIKFNRYDILFGVLVKGREDGTQALDFEQWLIPYESIIEAFGFTVTPLPNGNVQLRSPGLVKEFDPKLLIADINLGDALSIAEIRRQFPLEVRFDIDSYAIVFEGSWLLKKGSQTNKERPVILEGLPRVTPPEYTIAGVSQNVNSSLTRNNTLRNSGSTTISAKLGDFTFQTRIAQPDLANFDGAYLQDLRVQNLNTTQDHIFGNQSLFYPGASNSGEFWGYSYVHRFGYQSQRGGSGRDLNLRLNNRDFIRTIQGKAPQGSLVQIWGAGVLLDEVLVDQTQRYTFPNVQGNKFTILSYPNGNLATTPQRETRVIEPLYQQLPAGSSAIFSSVGTWRQRQPDQPLGSFDGLVTGVGYRYGVSNDVTVGVGGVYDRAQIRGFAEIFYTHPHSPLTFTLRGLSGNAKETSSFSFDGSWKFTDNFNMAWSGNTQGFWRMNTSIEPIKNIRLQMSLSDRGFNFKTSSNLSLFGASANLALGYEDTNNLNRAFAETSVSWRWGNISHNFDSRFESDGGRRLRSTWKWNNWELGLTNSYRQFTSSSFNVQDSQVWKNLTFPVNSQGSFHDIYLVNNLTRHKDSAVKDQIYARYLQSDDHSLFVAAWRHDGNSLRTQQQLDRTNWSWELGYGFGSSSSGALVSVTSPNLFAGLSLRGSYSGASVQGTGSNFSVGLVWNLNLNLQDGITTDKKNASQFEAAGGILVQPFYDQNNNGVRDRNEAIITENYRPLLMLNNRSLKEATNLSLMGNGIIIPAPPGTHRLDLDPAGYPIEWEPEQKAYAVEVAPGAYTIVKVPFIQTATVQGILRNQLGNPVNGARIEAINTTTQKRYFSITSPSGIFFLENLPLGEYKLNVGDFNITPNILQLQDPELIPNNLQLQVFIPRSGQTARGEEVPTYTVSGYLKDKAQEDLKGIKVMAVHGESGKTFTSITDIQGFFQFPELIPGEYQIKVGDFIVEPGKFIIDSSSPWENQINLQVNALKQELYAAANNYIVRGLLRDETGEKLSEVNVILTEVETNQKSLSQTNSLGAFTIENMPMGKYRIEVEKGTEKLETSPQYLEINDDSLLESTVNIQVNLNRPIAGL</sequence>
<reference evidence="4" key="1">
    <citation type="submission" date="2020-10" db="EMBL/GenBank/DDBJ databases">
        <title>Genome-based taxonomic classification of the species Anabaenopsis elenkinii.</title>
        <authorList>
            <person name="Delbaje E."/>
            <person name="Andreote A.P.D."/>
            <person name="Pellegrinetti T.A."/>
            <person name="Cruz R.B."/>
            <person name="Branco L.H.Z."/>
            <person name="Fiore M.F."/>
        </authorList>
    </citation>
    <scope>NUCLEOTIDE SEQUENCE [LARGE SCALE GENOMIC DNA]</scope>
    <source>
        <strain evidence="4">CCIBt3563</strain>
    </source>
</reference>
<organism evidence="3 4">
    <name type="scientific">Anabaenopsis elenkinii CCIBt3563</name>
    <dbReference type="NCBI Taxonomy" id="2779889"/>
    <lineage>
        <taxon>Bacteria</taxon>
        <taxon>Bacillati</taxon>
        <taxon>Cyanobacteriota</taxon>
        <taxon>Cyanophyceae</taxon>
        <taxon>Nostocales</taxon>
        <taxon>Nodulariaceae</taxon>
        <taxon>Anabaenopsis</taxon>
    </lineage>
</organism>
<dbReference type="InterPro" id="IPR013784">
    <property type="entry name" value="Carb-bd-like_fold"/>
</dbReference>
<keyword evidence="3" id="KW-0121">Carboxypeptidase</keyword>
<dbReference type="GO" id="GO:0004180">
    <property type="term" value="F:carboxypeptidase activity"/>
    <property type="evidence" value="ECO:0007669"/>
    <property type="project" value="UniProtKB-KW"/>
</dbReference>
<evidence type="ECO:0000313" key="4">
    <source>
        <dbReference type="Proteomes" id="UP000593846"/>
    </source>
</evidence>
<keyword evidence="1" id="KW-0732">Signal</keyword>